<feature type="region of interest" description="Disordered" evidence="2">
    <location>
        <begin position="116"/>
        <end position="201"/>
    </location>
</feature>
<comment type="caution">
    <text evidence="4">The sequence shown here is derived from an EMBL/GenBank/DDBJ whole genome shotgun (WGS) entry which is preliminary data.</text>
</comment>
<dbReference type="PANTHER" id="PTHR32305:SF15">
    <property type="entry name" value="PROTEIN RHSA-RELATED"/>
    <property type="match status" value="1"/>
</dbReference>
<dbReference type="InterPro" id="IPR022385">
    <property type="entry name" value="Rhs_assc_core"/>
</dbReference>
<dbReference type="Pfam" id="PF25023">
    <property type="entry name" value="TEN_YD-shell"/>
    <property type="match status" value="2"/>
</dbReference>
<dbReference type="Pfam" id="PF05593">
    <property type="entry name" value="RHS_repeat"/>
    <property type="match status" value="1"/>
</dbReference>
<dbReference type="InterPro" id="IPR050708">
    <property type="entry name" value="T6SS_VgrG/RHS"/>
</dbReference>
<dbReference type="InterPro" id="IPR031325">
    <property type="entry name" value="RHS_repeat"/>
</dbReference>
<proteinExistence type="predicted"/>
<keyword evidence="5" id="KW-1185">Reference proteome</keyword>
<sequence length="1829" mass="208454">MNHQYVGLDDDEDDFIDLSLPEGTVRVNALSVLVKSILEENNSWDRLRNYLFEGTGFLLPPKAEVPSPEKPVLEPQLIEEEVSEEPVSDPVIDMNEDIISDLAGEIVDDMNEETVLDPVESDSSESTEKDVSAEERGAAPDISDQTLNDEDIVTETSLPETVIDEEYEPEQNQADETEIEGAPVGEESAGADSSGPEMDKSNEEILEGIPDNTLDPALESELEAIMQQVNEEESWFNSLVGPSIANNVHNNKYAAWDDTSEIVSPQTGELTLRFDDIQLPGRNGLDLTIGRIYQSSQARTGKWDISPFEDQQNSFSSYFQERYNLGTGWSFAFPSVQVEQDSDQDIESRELYYHTGNGEVYLVKMTSQTGDSNLENYYRKDCEFRGDTTYVYMDGTEGDGLESIRSQYVFETADKTKQYFAADGRLMAIIDRFGNKIEFKHKLFPVTNRVVNYDFDDSNQMDSGVPWTFNEAYLKIATDKGYQDNTSLWFEHPSSTRTTQSAFSKPIKVTPNRKHRISGYLADALDAGVASVRIHQYSKWRGIHYNAYLGGWVSGYFLEKVPNSSIEIASSSYGDWNWRGFEEYFTVDDDTDYIQIEFLAKSAKGDAWLDKVCLDQVYPLITEITDSIGRKINFQYTDNFYEEDGEDDNNNPITVTIKDPSLSQTKTLTYQRGVINTQSYDYLFQGVLLSYKNGELDMDDYQVYPGEDYSGQRRYPSLGSYHDGEDLYEYKYSLKMNLFSFVNKKSSGGYATIGEVLLSHISLRNSRINYDFNETNPKHLGRRGFYEQSYLTSREEQYLVNNKWDGGGHNKRTYSYGGTYQGNPYYNETGYSETFYSNHDLPKNTGFQWICSVEQEDGLKTDYVFKGSSAMGLREDRRVTYHSGGEKETLYYEEYDGTYHNQPLRIKSVQENSGGTYPLYQGYTYNTWGGVAKETKPLTPAQWEDSTQKELNTVSYTYHPTYKFPASTSYYQKEGVLLTENTEYTSSGAIQSTTNAKGETTYFEYADGAHPGNCSKTWRALPNGQQEITEYQYDANYAAYPTRIMQKYTEDGVPKTSITTRQYDFLWGHLISEDDALGNETTYQYDTQGRLMSEWSPWDLEDKSGTYIAIRYFTYDKVLLTDYGYNGRGAFRVQTSTIHFRSIIDRPIINRTYDYYDDYGNLLVKEEWEHVQGLTRATQFHYGDYGRLVSSKDPLQRETVYSIDEWDRLKSVTDVQGNKQFYEYDIVQQSKDTYFQPAGGSSENHYRECFDERGRIIERRAYPVSGGSGVQESYTYDLLDNLIRLTDGRGNQTDFHYDPLGNVTGVTNALGENTDYAYNHLNQISEIKQYENSQSIINSKAYDERGALLSQTRPMGETRTYVNNAAGLPVLMTDATGKSTAYSYDYLNRPKEKRANDDGITITYHPMGQPDQYEVWKDTGGSKVYGDTLTYEYFGDGVTRERKLGNYSTVFQYDQVLNRTSVQDPFNLTVQYSYDSLNNPDQVTVEGQVFDYEFYGDGMLKSVQYPAVGGKIPLSTYTYDNMNRLTFLVNKVGTQIISQYSYRYDDNSNIIEQVENGSVTRYTYDVLNRLIETTLPDGTKKTYGYDTRGNRTQMRGTAEDELTGIPSTFTYNNWDQLAQFSSQGEVTQYQYDGEGLRTAKIQGTDTLRYHLDDQGRVLAESNGSGQLTAQNIWGHRMLARKISGSYYYYFYNGHGDVVQIVNSSGAVVNRYTYDEWGNVLSQTEGIDNPILYAGEYYDEESGLYYLRARYYDPSVGRFISEDSNEGQVTNPLSLNLYQYCYNNPVLGCRRDGVIGILSWSLGVSAMSIPPSPGQLLWVLTPGSSLAPGK</sequence>
<dbReference type="InterPro" id="IPR006530">
    <property type="entry name" value="YD"/>
</dbReference>
<feature type="compositionally biased region" description="Acidic residues" evidence="2">
    <location>
        <begin position="116"/>
        <end position="125"/>
    </location>
</feature>
<evidence type="ECO:0000313" key="4">
    <source>
        <dbReference type="EMBL" id="MCR6545558.1"/>
    </source>
</evidence>
<dbReference type="NCBIfam" id="TIGR01643">
    <property type="entry name" value="YD_repeat_2x"/>
    <property type="match status" value="6"/>
</dbReference>
<dbReference type="Proteomes" id="UP001524944">
    <property type="component" value="Unassembled WGS sequence"/>
</dbReference>
<dbReference type="Gene3D" id="2.60.120.260">
    <property type="entry name" value="Galactose-binding domain-like"/>
    <property type="match status" value="1"/>
</dbReference>
<feature type="domain" description="Teneurin-like YD-shell" evidence="3">
    <location>
        <begin position="1250"/>
        <end position="1398"/>
    </location>
</feature>
<keyword evidence="1" id="KW-0677">Repeat</keyword>
<gene>
    <name evidence="4" type="ORF">NVS47_08545</name>
</gene>
<feature type="compositionally biased region" description="Basic and acidic residues" evidence="2">
    <location>
        <begin position="126"/>
        <end position="138"/>
    </location>
</feature>
<dbReference type="RefSeq" id="WP_257913213.1">
    <property type="nucleotide sequence ID" value="NZ_JANPWE010000003.1"/>
</dbReference>
<dbReference type="PANTHER" id="PTHR32305">
    <property type="match status" value="1"/>
</dbReference>
<evidence type="ECO:0000256" key="1">
    <source>
        <dbReference type="ARBA" id="ARBA00022737"/>
    </source>
</evidence>
<dbReference type="NCBIfam" id="TIGR03696">
    <property type="entry name" value="Rhs_assc_core"/>
    <property type="match status" value="1"/>
</dbReference>
<accession>A0ABT1Y4S7</accession>
<evidence type="ECO:0000259" key="3">
    <source>
        <dbReference type="Pfam" id="PF25023"/>
    </source>
</evidence>
<dbReference type="EMBL" id="JANPWE010000003">
    <property type="protein sequence ID" value="MCR6545558.1"/>
    <property type="molecule type" value="Genomic_DNA"/>
</dbReference>
<dbReference type="InterPro" id="IPR056823">
    <property type="entry name" value="TEN-like_YD-shell"/>
</dbReference>
<protein>
    <recommendedName>
        <fullName evidence="3">Teneurin-like YD-shell domain-containing protein</fullName>
    </recommendedName>
</protein>
<reference evidence="4 5" key="1">
    <citation type="submission" date="2022-08" db="EMBL/GenBank/DDBJ databases">
        <title>Proteogenomics of the novel Dehalobacterium formicoaceticum strain EZ94 highlights a key role of methyltransferases during anaerobic dichloromethane degradation.</title>
        <authorList>
            <person name="Wasmund K."/>
        </authorList>
    </citation>
    <scope>NUCLEOTIDE SEQUENCE [LARGE SCALE GENOMIC DNA]</scope>
    <source>
        <strain evidence="4 5">EZ94</strain>
    </source>
</reference>
<name>A0ABT1Y4S7_9FIRM</name>
<evidence type="ECO:0000256" key="2">
    <source>
        <dbReference type="SAM" id="MobiDB-lite"/>
    </source>
</evidence>
<organism evidence="4 5">
    <name type="scientific">Dehalobacterium formicoaceticum</name>
    <dbReference type="NCBI Taxonomy" id="51515"/>
    <lineage>
        <taxon>Bacteria</taxon>
        <taxon>Bacillati</taxon>
        <taxon>Bacillota</taxon>
        <taxon>Clostridia</taxon>
        <taxon>Eubacteriales</taxon>
        <taxon>Peptococcaceae</taxon>
        <taxon>Dehalobacterium</taxon>
    </lineage>
</organism>
<feature type="domain" description="Teneurin-like YD-shell" evidence="3">
    <location>
        <begin position="1515"/>
        <end position="1785"/>
    </location>
</feature>
<feature type="compositionally biased region" description="Acidic residues" evidence="2">
    <location>
        <begin position="162"/>
        <end position="179"/>
    </location>
</feature>
<dbReference type="Gene3D" id="2.180.10.10">
    <property type="entry name" value="RHS repeat-associated core"/>
    <property type="match status" value="2"/>
</dbReference>
<evidence type="ECO:0000313" key="5">
    <source>
        <dbReference type="Proteomes" id="UP001524944"/>
    </source>
</evidence>